<evidence type="ECO:0000256" key="3">
    <source>
        <dbReference type="ARBA" id="ARBA00023237"/>
    </source>
</evidence>
<keyword evidence="7" id="KW-1185">Reference proteome</keyword>
<reference evidence="6 7" key="1">
    <citation type="submission" date="2018-07" db="EMBL/GenBank/DDBJ databases">
        <title>a novel species of Sphingomonas isolated from the rhizosphere soil of Araceae plant.</title>
        <authorList>
            <person name="Zhiyong W."/>
            <person name="Qinglan Z."/>
            <person name="Zhiwei F."/>
            <person name="Ding X."/>
            <person name="Gejiao W."/>
            <person name="Shixue Z."/>
        </authorList>
    </citation>
    <scope>NUCLEOTIDE SEQUENCE [LARGE SCALE GENOMIC DNA]</scope>
    <source>
        <strain evidence="6 7">WZY 27</strain>
    </source>
</reference>
<organism evidence="6 7">
    <name type="scientific">Sphingomonas aracearum</name>
    <dbReference type="NCBI Taxonomy" id="2283317"/>
    <lineage>
        <taxon>Bacteria</taxon>
        <taxon>Pseudomonadati</taxon>
        <taxon>Pseudomonadota</taxon>
        <taxon>Alphaproteobacteria</taxon>
        <taxon>Sphingomonadales</taxon>
        <taxon>Sphingomonadaceae</taxon>
        <taxon>Sphingomonas</taxon>
    </lineage>
</organism>
<feature type="chain" id="PRO_5016622276" evidence="5">
    <location>
        <begin position="24"/>
        <end position="957"/>
    </location>
</feature>
<keyword evidence="2" id="KW-0472">Membrane</keyword>
<evidence type="ECO:0000313" key="7">
    <source>
        <dbReference type="Proteomes" id="UP000253918"/>
    </source>
</evidence>
<dbReference type="Gene3D" id="2.170.130.10">
    <property type="entry name" value="TonB-dependent receptor, plug domain"/>
    <property type="match status" value="1"/>
</dbReference>
<dbReference type="Gene3D" id="2.40.170.20">
    <property type="entry name" value="TonB-dependent receptor, beta-barrel domain"/>
    <property type="match status" value="1"/>
</dbReference>
<dbReference type="InterPro" id="IPR036942">
    <property type="entry name" value="Beta-barrel_TonB_sf"/>
</dbReference>
<dbReference type="AlphaFoldDB" id="A0A369W042"/>
<accession>A0A369W042</accession>
<comment type="subcellular location">
    <subcellularLocation>
        <location evidence="1">Cell outer membrane</location>
    </subcellularLocation>
</comment>
<feature type="compositionally biased region" description="Low complexity" evidence="4">
    <location>
        <begin position="41"/>
        <end position="55"/>
    </location>
</feature>
<evidence type="ECO:0000256" key="5">
    <source>
        <dbReference type="SAM" id="SignalP"/>
    </source>
</evidence>
<feature type="region of interest" description="Disordered" evidence="4">
    <location>
        <begin position="41"/>
        <end position="65"/>
    </location>
</feature>
<dbReference type="SUPFAM" id="SSF56935">
    <property type="entry name" value="Porins"/>
    <property type="match status" value="1"/>
</dbReference>
<keyword evidence="6" id="KW-0675">Receptor</keyword>
<dbReference type="EMBL" id="QQNB01000001">
    <property type="protein sequence ID" value="RDE07419.1"/>
    <property type="molecule type" value="Genomic_DNA"/>
</dbReference>
<dbReference type="OrthoDB" id="7224136at2"/>
<proteinExistence type="predicted"/>
<dbReference type="GO" id="GO:0009279">
    <property type="term" value="C:cell outer membrane"/>
    <property type="evidence" value="ECO:0007669"/>
    <property type="project" value="UniProtKB-SubCell"/>
</dbReference>
<evidence type="ECO:0000256" key="2">
    <source>
        <dbReference type="ARBA" id="ARBA00023136"/>
    </source>
</evidence>
<dbReference type="PANTHER" id="PTHR47234">
    <property type="match status" value="1"/>
</dbReference>
<dbReference type="Proteomes" id="UP000253918">
    <property type="component" value="Unassembled WGS sequence"/>
</dbReference>
<keyword evidence="3" id="KW-0998">Cell outer membrane</keyword>
<evidence type="ECO:0000256" key="4">
    <source>
        <dbReference type="SAM" id="MobiDB-lite"/>
    </source>
</evidence>
<feature type="signal peptide" evidence="5">
    <location>
        <begin position="1"/>
        <end position="23"/>
    </location>
</feature>
<evidence type="ECO:0000256" key="1">
    <source>
        <dbReference type="ARBA" id="ARBA00004442"/>
    </source>
</evidence>
<dbReference type="InterPro" id="IPR037066">
    <property type="entry name" value="Plug_dom_sf"/>
</dbReference>
<protein>
    <submittedName>
        <fullName evidence="6">TonB-dependent receptor</fullName>
    </submittedName>
</protein>
<sequence>MVRNRGLLIGAMMASVSAQTAWAQTTAPQVVPPQAAAAQTAATAGQTAPAADPAPEGTAGGTAVEAESEEIVVQGQKLPGSVVGDIPPEQTLSPADIRSYGVSSINDLLTELSPQTSSGRGRGGAPVVLLDGRRISSFAEIRDLPTEAIARVEILPEEVALKYGYAADQRVVNFVLRRRFRAVTTEVSGQAATDGGTVTPRGQLGLLKINRNGRMTLNLDYQQTSGLLESERDLIGRSTSGVFDLAGNITPGAGLAQIDALSAAAGRPITVAGVPASGTGTLGGYAAGTANVTDLTPYRSLTAATQNFSANTVYSRVIGNVPVTLNARVETTSSQSDQGLAGISVALPAGNRFSPFGQAVTLNRYVADDVLGQSNEALNAHLGLGANGTFGRWRWTLTGNYDRNTSETFTDVNVNATGLQAAINANDPNVNPFGPLSPALVTPGVANTARSVSQDVDVTGLVNGPLFHLPAGDASTTLRVGYANNDLDSRAFRLGVASTSDVTRSIGNGQVNIDLPITSRSRDFLSALGNLSLNGNYRIEQLNDFGTLSTYGYGLNWSPIVPLRLLVSFTDEENAPSPQQLGNPLVSTPNARIFDYVRGTTVDVTRLSGGNAGLVAENRHAFKAGFNLQPFSGTDFRLQVDYTRQSSDNPIASFPSPTAAIEAAFPQRFVRDANGALLSYDARPVNFQSERQSQLRWGVNFSKPIKNRIQKQLEAFRAGTGPNPFAGMTFPGQRRPGGQGGAQGAPDGAPPTAGGERPAGEGRSAGGGERRGGFGGGPGGGGFRGGGGGFGGGQGGGRINFAFYHTWHFEDEVVVRDGVPVLDNLNGAATRNDSGTPRHELELQAGYSNNGLGVRLTGEYQSATQVFGGTSSNAATLNFDSLTTFNLRLFDDLGGNLSFVRKHPWARGMRVSFDIRNVLNTRQDVTDGTGTVPINYQPAYRDAVGRTVRLSVRKLFF</sequence>
<feature type="compositionally biased region" description="Low complexity" evidence="4">
    <location>
        <begin position="744"/>
        <end position="756"/>
    </location>
</feature>
<comment type="caution">
    <text evidence="6">The sequence shown here is derived from an EMBL/GenBank/DDBJ whole genome shotgun (WGS) entry which is preliminary data.</text>
</comment>
<name>A0A369W042_9SPHN</name>
<gene>
    <name evidence="6" type="ORF">DVW87_01610</name>
</gene>
<feature type="region of interest" description="Disordered" evidence="4">
    <location>
        <begin position="718"/>
        <end position="791"/>
    </location>
</feature>
<dbReference type="PANTHER" id="PTHR47234:SF1">
    <property type="entry name" value="TONB-DEPENDENT RECEPTOR"/>
    <property type="match status" value="1"/>
</dbReference>
<feature type="compositionally biased region" description="Gly residues" evidence="4">
    <location>
        <begin position="763"/>
        <end position="791"/>
    </location>
</feature>
<dbReference type="RefSeq" id="WP_114686997.1">
    <property type="nucleotide sequence ID" value="NZ_QQNB01000001.1"/>
</dbReference>
<keyword evidence="5" id="KW-0732">Signal</keyword>
<evidence type="ECO:0000313" key="6">
    <source>
        <dbReference type="EMBL" id="RDE07419.1"/>
    </source>
</evidence>